<keyword evidence="3 5" id="KW-1133">Transmembrane helix</keyword>
<evidence type="ECO:0000256" key="1">
    <source>
        <dbReference type="ARBA" id="ARBA00004141"/>
    </source>
</evidence>
<feature type="transmembrane region" description="Helical" evidence="5">
    <location>
        <begin position="155"/>
        <end position="176"/>
    </location>
</feature>
<comment type="subcellular location">
    <subcellularLocation>
        <location evidence="1">Membrane</location>
        <topology evidence="1">Multi-pass membrane protein</topology>
    </subcellularLocation>
</comment>
<evidence type="ECO:0000256" key="2">
    <source>
        <dbReference type="ARBA" id="ARBA00022692"/>
    </source>
</evidence>
<feature type="transmembrane region" description="Helical" evidence="5">
    <location>
        <begin position="63"/>
        <end position="81"/>
    </location>
</feature>
<gene>
    <name evidence="6" type="ORF">WPS_20600</name>
</gene>
<dbReference type="InterPro" id="IPR036259">
    <property type="entry name" value="MFS_trans_sf"/>
</dbReference>
<accession>A0AAN1XWS6</accession>
<keyword evidence="7" id="KW-1185">Reference proteome</keyword>
<feature type="transmembrane region" description="Helical" evidence="5">
    <location>
        <begin position="87"/>
        <end position="108"/>
    </location>
</feature>
<reference evidence="6 7" key="1">
    <citation type="journal article" date="2022" name="ISME Commun">
        <title>Vulcanimicrobium alpinus gen. nov. sp. nov., the first cultivated representative of the candidate phylum 'Eremiobacterota', is a metabolically versatile aerobic anoxygenic phototroph.</title>
        <authorList>
            <person name="Yabe S."/>
            <person name="Muto K."/>
            <person name="Abe K."/>
            <person name="Yokota A."/>
            <person name="Staudigel H."/>
            <person name="Tebo B.M."/>
        </authorList>
    </citation>
    <scope>NUCLEOTIDE SEQUENCE [LARGE SCALE GENOMIC DNA]</scope>
    <source>
        <strain evidence="6 7">WC8-2</strain>
    </source>
</reference>
<dbReference type="EMBL" id="AP025523">
    <property type="protein sequence ID" value="BDE06784.1"/>
    <property type="molecule type" value="Genomic_DNA"/>
</dbReference>
<sequence>MQITFVNQLAGVALTSTYVLYTMYRYGWDARVVGLSLAFVGICSVATGPLTHPIIARIGERRALFIGLCCGAASMACYGLGATGPLFSLGTPILAFWGLSGAASQAFTTRRVAPSEQGQLQGAIASIRGLAMLFRLGLFTSVFAASIATSHGWQIPGAAWLLAAALLACSIARAAIGTRPRHAEPVEA</sequence>
<name>A0AAN1XWS6_UNVUL</name>
<dbReference type="PANTHER" id="PTHR23507">
    <property type="entry name" value="ZGC:174356"/>
    <property type="match status" value="1"/>
</dbReference>
<dbReference type="AlphaFoldDB" id="A0AAN1XWS6"/>
<dbReference type="KEGG" id="vab:WPS_20600"/>
<evidence type="ECO:0000313" key="6">
    <source>
        <dbReference type="EMBL" id="BDE06784.1"/>
    </source>
</evidence>
<evidence type="ECO:0000256" key="4">
    <source>
        <dbReference type="ARBA" id="ARBA00023136"/>
    </source>
</evidence>
<dbReference type="SUPFAM" id="SSF103473">
    <property type="entry name" value="MFS general substrate transporter"/>
    <property type="match status" value="1"/>
</dbReference>
<feature type="transmembrane region" description="Helical" evidence="5">
    <location>
        <begin position="30"/>
        <end position="51"/>
    </location>
</feature>
<evidence type="ECO:0000256" key="3">
    <source>
        <dbReference type="ARBA" id="ARBA00022989"/>
    </source>
</evidence>
<evidence type="ECO:0000313" key="7">
    <source>
        <dbReference type="Proteomes" id="UP001317532"/>
    </source>
</evidence>
<organism evidence="6 7">
    <name type="scientific">Vulcanimicrobium alpinum</name>
    <dbReference type="NCBI Taxonomy" id="3016050"/>
    <lineage>
        <taxon>Bacteria</taxon>
        <taxon>Bacillati</taxon>
        <taxon>Vulcanimicrobiota</taxon>
        <taxon>Vulcanimicrobiia</taxon>
        <taxon>Vulcanimicrobiales</taxon>
        <taxon>Vulcanimicrobiaceae</taxon>
        <taxon>Vulcanimicrobium</taxon>
    </lineage>
</organism>
<dbReference type="Proteomes" id="UP001317532">
    <property type="component" value="Chromosome"/>
</dbReference>
<keyword evidence="4 5" id="KW-0472">Membrane</keyword>
<keyword evidence="2 5" id="KW-0812">Transmembrane</keyword>
<dbReference type="Gene3D" id="1.20.1250.20">
    <property type="entry name" value="MFS general substrate transporter like domains"/>
    <property type="match status" value="1"/>
</dbReference>
<dbReference type="PANTHER" id="PTHR23507:SF1">
    <property type="entry name" value="FI18259P1-RELATED"/>
    <property type="match status" value="1"/>
</dbReference>
<proteinExistence type="predicted"/>
<evidence type="ECO:0008006" key="8">
    <source>
        <dbReference type="Google" id="ProtNLM"/>
    </source>
</evidence>
<feature type="transmembrane region" description="Helical" evidence="5">
    <location>
        <begin position="5"/>
        <end position="24"/>
    </location>
</feature>
<feature type="transmembrane region" description="Helical" evidence="5">
    <location>
        <begin position="129"/>
        <end position="149"/>
    </location>
</feature>
<protein>
    <recommendedName>
        <fullName evidence="8">Major facilitator superfamily (MFS) profile domain-containing protein</fullName>
    </recommendedName>
</protein>
<evidence type="ECO:0000256" key="5">
    <source>
        <dbReference type="SAM" id="Phobius"/>
    </source>
</evidence>
<dbReference type="GO" id="GO:0016020">
    <property type="term" value="C:membrane"/>
    <property type="evidence" value="ECO:0007669"/>
    <property type="project" value="UniProtKB-SubCell"/>
</dbReference>